<name>A0ABX1BFJ0_9ACTN</name>
<dbReference type="InterPro" id="IPR029063">
    <property type="entry name" value="SAM-dependent_MTases_sf"/>
</dbReference>
<dbReference type="Proteomes" id="UP000696294">
    <property type="component" value="Unassembled WGS sequence"/>
</dbReference>
<dbReference type="Gene3D" id="3.40.50.150">
    <property type="entry name" value="Vaccinia Virus protein VP39"/>
    <property type="match status" value="1"/>
</dbReference>
<dbReference type="SUPFAM" id="SSF53335">
    <property type="entry name" value="S-adenosyl-L-methionine-dependent methyltransferases"/>
    <property type="match status" value="1"/>
</dbReference>
<reference evidence="1 2" key="1">
    <citation type="submission" date="2020-03" db="EMBL/GenBank/DDBJ databases">
        <title>WGS of actinomycetes isolated from Thailand.</title>
        <authorList>
            <person name="Thawai C."/>
        </authorList>
    </citation>
    <scope>NUCLEOTIDE SEQUENCE [LARGE SCALE GENOMIC DNA]</scope>
    <source>
        <strain evidence="1 2">FMUSA5-5</strain>
    </source>
</reference>
<dbReference type="EMBL" id="JAATEP010000025">
    <property type="protein sequence ID" value="NJP93888.1"/>
    <property type="molecule type" value="Genomic_DNA"/>
</dbReference>
<accession>A0ABX1BFJ0</accession>
<organism evidence="1 2">
    <name type="scientific">Nonomuraea composti</name>
    <dbReference type="NCBI Taxonomy" id="2720023"/>
    <lineage>
        <taxon>Bacteria</taxon>
        <taxon>Bacillati</taxon>
        <taxon>Actinomycetota</taxon>
        <taxon>Actinomycetes</taxon>
        <taxon>Streptosporangiales</taxon>
        <taxon>Streptosporangiaceae</taxon>
        <taxon>Nonomuraea</taxon>
    </lineage>
</organism>
<comment type="caution">
    <text evidence="1">The sequence shown here is derived from an EMBL/GenBank/DDBJ whole genome shotgun (WGS) entry which is preliminary data.</text>
</comment>
<proteinExistence type="predicted"/>
<sequence length="256" mass="27567">MTTSPREVYYELCLRLLGPYRTTELTGAQLCEIGEVVYGAPERFSLYGVAAPAMAATGLRVLGRTAAECCADIMATAVADTVADLHGPPGEHDRPLVAELFCGSGNLSLHLGRRLGVPVHAAELDPLVHRATSHNLALMGAATRLELIDYRELLPRLPARGPRDTYIVEPPWGPAISPDGLDLLGTSPPVPEILADILRARDGRPCLVGIKTIDRILHDSLNAAFAGARHLRTIANERAFPDGARMQFHFYGIGHG</sequence>
<protein>
    <submittedName>
        <fullName evidence="1">Uncharacterized protein</fullName>
    </submittedName>
</protein>
<keyword evidence="2" id="KW-1185">Reference proteome</keyword>
<evidence type="ECO:0000313" key="1">
    <source>
        <dbReference type="EMBL" id="NJP93888.1"/>
    </source>
</evidence>
<dbReference type="RefSeq" id="WP_168014325.1">
    <property type="nucleotide sequence ID" value="NZ_JAATEP010000025.1"/>
</dbReference>
<evidence type="ECO:0000313" key="2">
    <source>
        <dbReference type="Proteomes" id="UP000696294"/>
    </source>
</evidence>
<gene>
    <name evidence="1" type="ORF">HCN51_31370</name>
</gene>